<evidence type="ECO:0000256" key="1">
    <source>
        <dbReference type="ARBA" id="ARBA00022723"/>
    </source>
</evidence>
<keyword evidence="5" id="KW-0175">Coiled coil</keyword>
<dbReference type="PROSITE" id="PS01360">
    <property type="entry name" value="ZF_MYND_1"/>
    <property type="match status" value="1"/>
</dbReference>
<keyword evidence="1" id="KW-0479">Metal-binding</keyword>
<dbReference type="FunFam" id="6.10.140.2220:FF:000022">
    <property type="entry name" value="Leucine-rich repeat-containing protein"/>
    <property type="match status" value="1"/>
</dbReference>
<feature type="compositionally biased region" description="Basic and acidic residues" evidence="6">
    <location>
        <begin position="224"/>
        <end position="249"/>
    </location>
</feature>
<feature type="compositionally biased region" description="Low complexity" evidence="6">
    <location>
        <begin position="645"/>
        <end position="656"/>
    </location>
</feature>
<keyword evidence="2 4" id="KW-0863">Zinc-finger</keyword>
<feature type="compositionally biased region" description="Basic and acidic residues" evidence="6">
    <location>
        <begin position="119"/>
        <end position="136"/>
    </location>
</feature>
<name>A0A1Q3G250_CULTA</name>
<dbReference type="PROSITE" id="PS50865">
    <property type="entry name" value="ZF_MYND_2"/>
    <property type="match status" value="1"/>
</dbReference>
<feature type="region of interest" description="Disordered" evidence="6">
    <location>
        <begin position="50"/>
        <end position="309"/>
    </location>
</feature>
<accession>A0A1Q3G250</accession>
<evidence type="ECO:0000256" key="5">
    <source>
        <dbReference type="SAM" id="Coils"/>
    </source>
</evidence>
<dbReference type="EMBL" id="GFDL01001194">
    <property type="protein sequence ID" value="JAV33851.1"/>
    <property type="molecule type" value="Transcribed_RNA"/>
</dbReference>
<evidence type="ECO:0000256" key="4">
    <source>
        <dbReference type="PROSITE-ProRule" id="PRU00134"/>
    </source>
</evidence>
<evidence type="ECO:0000313" key="8">
    <source>
        <dbReference type="EMBL" id="JAV33851.1"/>
    </source>
</evidence>
<feature type="domain" description="MYND-type" evidence="7">
    <location>
        <begin position="1023"/>
        <end position="1060"/>
    </location>
</feature>
<feature type="region of interest" description="Disordered" evidence="6">
    <location>
        <begin position="625"/>
        <end position="656"/>
    </location>
</feature>
<evidence type="ECO:0000256" key="2">
    <source>
        <dbReference type="ARBA" id="ARBA00022771"/>
    </source>
</evidence>
<dbReference type="Pfam" id="PF01753">
    <property type="entry name" value="zf-MYND"/>
    <property type="match status" value="1"/>
</dbReference>
<feature type="compositionally biased region" description="Polar residues" evidence="6">
    <location>
        <begin position="438"/>
        <end position="452"/>
    </location>
</feature>
<evidence type="ECO:0000259" key="7">
    <source>
        <dbReference type="PROSITE" id="PS50865"/>
    </source>
</evidence>
<feature type="compositionally biased region" description="Low complexity" evidence="6">
    <location>
        <begin position="673"/>
        <end position="688"/>
    </location>
</feature>
<feature type="compositionally biased region" description="Polar residues" evidence="6">
    <location>
        <begin position="751"/>
        <end position="767"/>
    </location>
</feature>
<keyword evidence="3" id="KW-0862">Zinc</keyword>
<feature type="region of interest" description="Disordered" evidence="6">
    <location>
        <begin position="748"/>
        <end position="853"/>
    </location>
</feature>
<feature type="compositionally biased region" description="Basic and acidic residues" evidence="6">
    <location>
        <begin position="625"/>
        <end position="634"/>
    </location>
</feature>
<feature type="compositionally biased region" description="Basic and acidic residues" evidence="6">
    <location>
        <begin position="94"/>
        <end position="109"/>
    </location>
</feature>
<feature type="compositionally biased region" description="Acidic residues" evidence="6">
    <location>
        <begin position="191"/>
        <end position="209"/>
    </location>
</feature>
<feature type="coiled-coil region" evidence="5">
    <location>
        <begin position="918"/>
        <end position="949"/>
    </location>
</feature>
<dbReference type="GO" id="GO:0008270">
    <property type="term" value="F:zinc ion binding"/>
    <property type="evidence" value="ECO:0007669"/>
    <property type="project" value="UniProtKB-KW"/>
</dbReference>
<feature type="compositionally biased region" description="Low complexity" evidence="6">
    <location>
        <begin position="975"/>
        <end position="989"/>
    </location>
</feature>
<feature type="compositionally biased region" description="Low complexity" evidence="6">
    <location>
        <begin position="50"/>
        <end position="68"/>
    </location>
</feature>
<feature type="compositionally biased region" description="Low complexity" evidence="6">
    <location>
        <begin position="787"/>
        <end position="821"/>
    </location>
</feature>
<feature type="compositionally biased region" description="Basic and acidic residues" evidence="6">
    <location>
        <begin position="257"/>
        <end position="272"/>
    </location>
</feature>
<protein>
    <recommendedName>
        <fullName evidence="7">MYND-type domain-containing protein</fullName>
    </recommendedName>
</protein>
<dbReference type="AlphaFoldDB" id="A0A1Q3G250"/>
<proteinExistence type="predicted"/>
<feature type="compositionally biased region" description="Basic and acidic residues" evidence="6">
    <location>
        <begin position="964"/>
        <end position="974"/>
    </location>
</feature>
<dbReference type="SUPFAM" id="SSF144232">
    <property type="entry name" value="HIT/MYND zinc finger-like"/>
    <property type="match status" value="1"/>
</dbReference>
<dbReference type="InterPro" id="IPR002893">
    <property type="entry name" value="Znf_MYND"/>
</dbReference>
<dbReference type="Gene3D" id="6.10.140.2220">
    <property type="match status" value="1"/>
</dbReference>
<evidence type="ECO:0000256" key="6">
    <source>
        <dbReference type="SAM" id="MobiDB-lite"/>
    </source>
</evidence>
<evidence type="ECO:0000256" key="3">
    <source>
        <dbReference type="ARBA" id="ARBA00022833"/>
    </source>
</evidence>
<reference evidence="8" key="1">
    <citation type="submission" date="2017-01" db="EMBL/GenBank/DDBJ databases">
        <title>A deep insight into the sialotranscriptome of adult male and female Cluex tarsalis mosquitoes.</title>
        <authorList>
            <person name="Ribeiro J.M."/>
            <person name="Moreira F."/>
            <person name="Bernard K.A."/>
            <person name="Calvo E."/>
        </authorList>
    </citation>
    <scope>NUCLEOTIDE SEQUENCE</scope>
    <source>
        <strain evidence="8">Kern County</strain>
        <tissue evidence="8">Salivary glands</tissue>
    </source>
</reference>
<feature type="region of interest" description="Disordered" evidence="6">
    <location>
        <begin position="403"/>
        <end position="465"/>
    </location>
</feature>
<feature type="compositionally biased region" description="Polar residues" evidence="6">
    <location>
        <begin position="828"/>
        <end position="853"/>
    </location>
</feature>
<feature type="region of interest" description="Disordered" evidence="6">
    <location>
        <begin position="964"/>
        <end position="1016"/>
    </location>
</feature>
<feature type="compositionally biased region" description="Gly residues" evidence="6">
    <location>
        <begin position="1003"/>
        <end position="1012"/>
    </location>
</feature>
<sequence length="1062" mass="113637">MSCTELMRCTEVGRLNKPSMHVMEEGSDATLVCSADATTAAAAAKVVSLKTSSVATSTPVTTTSSKSPAPEEARLGSAKPEAPLEVSKATPVEEESKKSGGDENKENMTVKDNAAVSVVEEKVKQVKEDENKKGKESEDDEVMSGMMDDLEGGQQKDCTYRNGSKTEDFNDELTFQMDVDGGSQQSSDGGGGDDTEEDEDDEEEEEAAADESSSTKKTNNKPESSPEKSSTKVDEPPVRKPEVPVEKPDLSSAKKVVKVEPVEMPEERREEQASVDLSSKSSPKEKPVSRKRRRSVEEYEDEEDAEPVVPSKKLKRELECNFRAHDRLLKEYIETTSNDSMEDVQKNTELLMVEIQTLNDMIRAKENEWNNMIHLKKVKEEILMRLTRKKNVLNIVQTKLGEEPPADYSLSNVRSASVGPRPPTPPPEVDIRPASVTPLHNSRQSAHSSLLNDSRRHSTANASSSSSANIFAQFNHINSSVTMVPLSTSPSLITSTNTILQSRANMKPAELAKEKPNAAQIQRQILPKPILSNHQQILNNLAMSAGLTAANATSSTISNSTTSTNTMAAAAIAANNILAGLGLSAQAAALLNGHHNPGQNAQQQNHLQVGRQGVIKDVKSIIADYRQKHPEQVPRRGRRLKNIPSSSSSYDGKGSSADARMRELSFLLAAAENTSRPSSNDSSQSNSNAPPTTLPGAVSFKDVLVQFAKMSQSDRTLLSSLSSLSNAVTAAATAASAGTCAVVATTTNCSSSSQQRSAGNESGSGSAVPTLGKGGAYPEVTLHPVMNSSSTNNNNTTAELNLSNGTSANQSQAAANSTSNSLLHGILTKSSSRPNPATGTAATTSNPGFTSFSPTLARLLTAPERMNSAAAQQQQQASTVTSGALANLQASTGLNLSKSNSEITITPVGGGSNSSSSIQQSLLQAAAAHQQLQEQQKQLQRLREQHFMNMDDEAEDSVDRLVIDEGDDHHHDGGHVNNSGHHLHQQQQQRNHGREPSVVITTRGGGSSGGNGPEFHENDVPECQGCKKREAQFVCAGCGNQWYCSRECQVNAWDDHSEVCTG</sequence>
<feature type="region of interest" description="Disordered" evidence="6">
    <location>
        <begin position="672"/>
        <end position="695"/>
    </location>
</feature>
<organism evidence="8">
    <name type="scientific">Culex tarsalis</name>
    <name type="common">Encephalitis mosquito</name>
    <dbReference type="NCBI Taxonomy" id="7177"/>
    <lineage>
        <taxon>Eukaryota</taxon>
        <taxon>Metazoa</taxon>
        <taxon>Ecdysozoa</taxon>
        <taxon>Arthropoda</taxon>
        <taxon>Hexapoda</taxon>
        <taxon>Insecta</taxon>
        <taxon>Pterygota</taxon>
        <taxon>Neoptera</taxon>
        <taxon>Endopterygota</taxon>
        <taxon>Diptera</taxon>
        <taxon>Nematocera</taxon>
        <taxon>Culicoidea</taxon>
        <taxon>Culicidae</taxon>
        <taxon>Culicinae</taxon>
        <taxon>Culicini</taxon>
        <taxon>Culex</taxon>
        <taxon>Culex</taxon>
    </lineage>
</organism>